<evidence type="ECO:0000256" key="2">
    <source>
        <dbReference type="ARBA" id="ARBA00022797"/>
    </source>
</evidence>
<dbReference type="EMBL" id="QXED01000002">
    <property type="protein sequence ID" value="RIV25568.1"/>
    <property type="molecule type" value="Genomic_DNA"/>
</dbReference>
<dbReference type="Proteomes" id="UP000283523">
    <property type="component" value="Unassembled WGS sequence"/>
</dbReference>
<accession>A0A418MFI6</accession>
<feature type="domain" description="Epoxide hydrolase N-terminal" evidence="5">
    <location>
        <begin position="1"/>
        <end position="106"/>
    </location>
</feature>
<reference evidence="6 7" key="1">
    <citation type="submission" date="2018-08" db="EMBL/GenBank/DDBJ databases">
        <title>Fibrisoma montanum sp. nov., isolated from Danxia mountain soil.</title>
        <authorList>
            <person name="Huang Y."/>
        </authorList>
    </citation>
    <scope>NUCLEOTIDE SEQUENCE [LARGE SCALE GENOMIC DNA]</scope>
    <source>
        <strain evidence="6 7">HYT19</strain>
    </source>
</reference>
<dbReference type="InterPro" id="IPR029058">
    <property type="entry name" value="AB_hydrolase_fold"/>
</dbReference>
<keyword evidence="2" id="KW-0058">Aromatic hydrocarbons catabolism</keyword>
<dbReference type="PRINTS" id="PR00412">
    <property type="entry name" value="EPOXHYDRLASE"/>
</dbReference>
<dbReference type="SUPFAM" id="SSF53474">
    <property type="entry name" value="alpha/beta-Hydrolases"/>
    <property type="match status" value="1"/>
</dbReference>
<sequence length="380" mass="43471">MEPYQINVAQAVLDDLQTRLANTRWPDETTDAGWQSGTDPAYLRQLVTYWQTRFDWRKQEQVLNQFAHYRTNLDGYGLHVIHERGKGGKPMPLLLSHGWPDSFYRFVKLIPLLTDPVSHGGKAEDTFDVILPSLPGYGFSEKIQKTGAYNQWTANVLHTLMTRTLGYERYAAHGGDVGSGVTEALGMLHPESLIGIHMTDVPYWRLFATNPDTLSEPERNYLRDGQQWQMQEGAYAMLQATKPQTLAYGLTDSPVGLASWIIEKFYAWSDCNGNLENSFTKDDLLSNILIYWTTGTIQSSFIPYWDEEEPQANEIELPRIDVPTGLSIFPKDIVPAPRQFAERFYNLQYWSEPPKGGHFAALEEPERLADELRAFFRPLR</sequence>
<dbReference type="Pfam" id="PF06441">
    <property type="entry name" value="EHN"/>
    <property type="match status" value="1"/>
</dbReference>
<protein>
    <submittedName>
        <fullName evidence="6">Epoxide hydrolase</fullName>
    </submittedName>
</protein>
<dbReference type="PANTHER" id="PTHR21661:SF35">
    <property type="entry name" value="EPOXIDE HYDROLASE"/>
    <property type="match status" value="1"/>
</dbReference>
<evidence type="ECO:0000256" key="4">
    <source>
        <dbReference type="PIRSR" id="PIRSR001112-1"/>
    </source>
</evidence>
<dbReference type="GO" id="GO:0097176">
    <property type="term" value="P:epoxide metabolic process"/>
    <property type="evidence" value="ECO:0007669"/>
    <property type="project" value="TreeGrafter"/>
</dbReference>
<proteinExistence type="inferred from homology"/>
<gene>
    <name evidence="6" type="ORF">DYU11_09760</name>
</gene>
<evidence type="ECO:0000313" key="6">
    <source>
        <dbReference type="EMBL" id="RIV25568.1"/>
    </source>
</evidence>
<dbReference type="InterPro" id="IPR000639">
    <property type="entry name" value="Epox_hydrolase-like"/>
</dbReference>
<dbReference type="Gene3D" id="3.40.50.1820">
    <property type="entry name" value="alpha/beta hydrolase"/>
    <property type="match status" value="1"/>
</dbReference>
<feature type="active site" description="Nucleophile" evidence="4">
    <location>
        <position position="176"/>
    </location>
</feature>
<evidence type="ECO:0000313" key="7">
    <source>
        <dbReference type="Proteomes" id="UP000283523"/>
    </source>
</evidence>
<comment type="caution">
    <text evidence="6">The sequence shown here is derived from an EMBL/GenBank/DDBJ whole genome shotgun (WGS) entry which is preliminary data.</text>
</comment>
<feature type="active site" description="Proton donor" evidence="4">
    <location>
        <position position="304"/>
    </location>
</feature>
<dbReference type="OrthoDB" id="9780765at2"/>
<evidence type="ECO:0000259" key="5">
    <source>
        <dbReference type="Pfam" id="PF06441"/>
    </source>
</evidence>
<dbReference type="AlphaFoldDB" id="A0A418MFI6"/>
<dbReference type="PANTHER" id="PTHR21661">
    <property type="entry name" value="EPOXIDE HYDROLASE 1-RELATED"/>
    <property type="match status" value="1"/>
</dbReference>
<feature type="active site" description="Proton acceptor" evidence="4">
    <location>
        <position position="358"/>
    </location>
</feature>
<dbReference type="GO" id="GO:0004301">
    <property type="term" value="F:epoxide hydrolase activity"/>
    <property type="evidence" value="ECO:0007669"/>
    <property type="project" value="TreeGrafter"/>
</dbReference>
<evidence type="ECO:0000256" key="3">
    <source>
        <dbReference type="ARBA" id="ARBA00022801"/>
    </source>
</evidence>
<dbReference type="RefSeq" id="WP_119667449.1">
    <property type="nucleotide sequence ID" value="NZ_QXED01000002.1"/>
</dbReference>
<comment type="similarity">
    <text evidence="1">Belongs to the peptidase S33 family.</text>
</comment>
<name>A0A418MFI6_9BACT</name>
<keyword evidence="3 6" id="KW-0378">Hydrolase</keyword>
<dbReference type="InterPro" id="IPR010497">
    <property type="entry name" value="Epoxide_hydro_N"/>
</dbReference>
<evidence type="ECO:0000256" key="1">
    <source>
        <dbReference type="ARBA" id="ARBA00010088"/>
    </source>
</evidence>
<dbReference type="InterPro" id="IPR016292">
    <property type="entry name" value="Epoxide_hydrolase"/>
</dbReference>
<organism evidence="6 7">
    <name type="scientific">Fibrisoma montanum</name>
    <dbReference type="NCBI Taxonomy" id="2305895"/>
    <lineage>
        <taxon>Bacteria</taxon>
        <taxon>Pseudomonadati</taxon>
        <taxon>Bacteroidota</taxon>
        <taxon>Cytophagia</taxon>
        <taxon>Cytophagales</taxon>
        <taxon>Spirosomataceae</taxon>
        <taxon>Fibrisoma</taxon>
    </lineage>
</organism>
<dbReference type="PIRSF" id="PIRSF001112">
    <property type="entry name" value="Epoxide_hydrolase"/>
    <property type="match status" value="1"/>
</dbReference>
<keyword evidence="7" id="KW-1185">Reference proteome</keyword>